<gene>
    <name evidence="1" type="ORF">A2304_05445</name>
</gene>
<evidence type="ECO:0000313" key="1">
    <source>
        <dbReference type="EMBL" id="OGL97966.1"/>
    </source>
</evidence>
<dbReference type="Proteomes" id="UP000176501">
    <property type="component" value="Unassembled WGS sequence"/>
</dbReference>
<protein>
    <submittedName>
        <fullName evidence="1">Uncharacterized protein</fullName>
    </submittedName>
</protein>
<dbReference type="InterPro" id="IPR016181">
    <property type="entry name" value="Acyl_CoA_acyltransferase"/>
</dbReference>
<proteinExistence type="predicted"/>
<reference evidence="1 2" key="1">
    <citation type="journal article" date="2016" name="Nat. Commun.">
        <title>Thousands of microbial genomes shed light on interconnected biogeochemical processes in an aquifer system.</title>
        <authorList>
            <person name="Anantharaman K."/>
            <person name="Brown C.T."/>
            <person name="Hug L.A."/>
            <person name="Sharon I."/>
            <person name="Castelle C.J."/>
            <person name="Probst A.J."/>
            <person name="Thomas B.C."/>
            <person name="Singh A."/>
            <person name="Wilkins M.J."/>
            <person name="Karaoz U."/>
            <person name="Brodie E.L."/>
            <person name="Williams K.H."/>
            <person name="Hubbard S.S."/>
            <person name="Banfield J.F."/>
        </authorList>
    </citation>
    <scope>NUCLEOTIDE SEQUENCE [LARGE SCALE GENOMIC DNA]</scope>
</reference>
<name>A0A1F7W5Q7_9BACT</name>
<evidence type="ECO:0000313" key="2">
    <source>
        <dbReference type="Proteomes" id="UP000176501"/>
    </source>
</evidence>
<sequence>MAVVLPFHPQGDPIANRGIVICSSAAGSLPNALWSLFRLAIGIAETQTDHDGTFDLAFAHASAVRVAAMSAREVMPPLGFALAVPVASPQELADVLRMDRFESHVRESLDRKRSWALLVAVDPTVRRTGIGRTLANAALNGIRGAQGERVYVAARARDSWIAHRLLGMRFSRDGVSSEVVPRVLFSSRSLSFDF</sequence>
<accession>A0A1F7W5Q7</accession>
<dbReference type="AlphaFoldDB" id="A0A1F7W5Q7"/>
<dbReference type="EMBL" id="MGFE01000026">
    <property type="protein sequence ID" value="OGL97966.1"/>
    <property type="molecule type" value="Genomic_DNA"/>
</dbReference>
<comment type="caution">
    <text evidence="1">The sequence shown here is derived from an EMBL/GenBank/DDBJ whole genome shotgun (WGS) entry which is preliminary data.</text>
</comment>
<dbReference type="SUPFAM" id="SSF55729">
    <property type="entry name" value="Acyl-CoA N-acyltransferases (Nat)"/>
    <property type="match status" value="1"/>
</dbReference>
<dbReference type="Gene3D" id="3.40.630.30">
    <property type="match status" value="1"/>
</dbReference>
<organism evidence="1 2">
    <name type="scientific">Candidatus Uhrbacteria bacterium RIFOXYB2_FULL_57_15</name>
    <dbReference type="NCBI Taxonomy" id="1802422"/>
    <lineage>
        <taxon>Bacteria</taxon>
        <taxon>Candidatus Uhriibacteriota</taxon>
    </lineage>
</organism>